<dbReference type="Proteomes" id="UP000490060">
    <property type="component" value="Unassembled WGS sequence"/>
</dbReference>
<protein>
    <submittedName>
        <fullName evidence="1">Uncharacterized protein</fullName>
    </submittedName>
</protein>
<name>A0A2I2M8R8_9FLAO</name>
<proteinExistence type="predicted"/>
<dbReference type="RefSeq" id="WP_172505404.1">
    <property type="nucleotide sequence ID" value="NZ_OENE01000015.1"/>
</dbReference>
<accession>A0A2I2M8R8</accession>
<reference evidence="1 2" key="1">
    <citation type="submission" date="2017-11" db="EMBL/GenBank/DDBJ databases">
        <authorList>
            <person name="Duchaud E."/>
        </authorList>
    </citation>
    <scope>NUCLEOTIDE SEQUENCE [LARGE SCALE GENOMIC DNA]</scope>
    <source>
        <strain evidence="1 2">TNO010</strain>
    </source>
</reference>
<dbReference type="AlphaFoldDB" id="A0A2I2M8R8"/>
<organism evidence="1 2">
    <name type="scientific">Tenacibaculum finnmarkense genomovar ulcerans</name>
    <dbReference type="NCBI Taxonomy" id="2781388"/>
    <lineage>
        <taxon>Bacteria</taxon>
        <taxon>Pseudomonadati</taxon>
        <taxon>Bacteroidota</taxon>
        <taxon>Flavobacteriia</taxon>
        <taxon>Flavobacteriales</taxon>
        <taxon>Flavobacteriaceae</taxon>
        <taxon>Tenacibaculum</taxon>
        <taxon>Tenacibaculum finnmarkense</taxon>
    </lineage>
</organism>
<dbReference type="EMBL" id="OENE01000015">
    <property type="protein sequence ID" value="SOU88928.1"/>
    <property type="molecule type" value="Genomic_DNA"/>
</dbReference>
<gene>
    <name evidence="1" type="ORF">TNO010_220374</name>
</gene>
<evidence type="ECO:0000313" key="2">
    <source>
        <dbReference type="Proteomes" id="UP000490060"/>
    </source>
</evidence>
<sequence length="251" mass="29956">MIKKSKITVKHYLNTNLKPYIINDVKHYSVYLMLVAHRKNTKVKSIAFDNYYSESVFSEIINSKDTYDQDLIRNEITALTLISEITINELKEFDTAFITSYFKYSSKNFIDSLAQGIDILNQNSKNQISCFINCLHLNSCFLDYTSLEYISILDFFGYKIQNLLKNYFKNELNSKDCIKDIELFNKHMFYSSLKRFEKTIIKTKNYYLIEKYSNSFNKISNIECRNKQKYYESKDYLEDLKNLEKKENKKK</sequence>
<evidence type="ECO:0000313" key="1">
    <source>
        <dbReference type="EMBL" id="SOU88928.1"/>
    </source>
</evidence>